<gene>
    <name evidence="1" type="ORF">KC573_03670</name>
</gene>
<protein>
    <submittedName>
        <fullName evidence="1">Uncharacterized protein</fullName>
    </submittedName>
</protein>
<evidence type="ECO:0000313" key="1">
    <source>
        <dbReference type="EMBL" id="MCA9397905.1"/>
    </source>
</evidence>
<comment type="caution">
    <text evidence="1">The sequence shown here is derived from an EMBL/GenBank/DDBJ whole genome shotgun (WGS) entry which is preliminary data.</text>
</comment>
<accession>A0A955LWJ1</accession>
<proteinExistence type="predicted"/>
<reference evidence="1" key="2">
    <citation type="journal article" date="2021" name="Microbiome">
        <title>Successional dynamics and alternative stable states in a saline activated sludge microbial community over 9 years.</title>
        <authorList>
            <person name="Wang Y."/>
            <person name="Ye J."/>
            <person name="Ju F."/>
            <person name="Liu L."/>
            <person name="Boyd J.A."/>
            <person name="Deng Y."/>
            <person name="Parks D.H."/>
            <person name="Jiang X."/>
            <person name="Yin X."/>
            <person name="Woodcroft B.J."/>
            <person name="Tyson G.W."/>
            <person name="Hugenholtz P."/>
            <person name="Polz M.F."/>
            <person name="Zhang T."/>
        </authorList>
    </citation>
    <scope>NUCLEOTIDE SEQUENCE</scope>
    <source>
        <strain evidence="1">HKST-UBA02</strain>
    </source>
</reference>
<organism evidence="1 2">
    <name type="scientific">candidate division WWE3 bacterium</name>
    <dbReference type="NCBI Taxonomy" id="2053526"/>
    <lineage>
        <taxon>Bacteria</taxon>
        <taxon>Katanobacteria</taxon>
    </lineage>
</organism>
<sequence length="87" mass="9138">DIGLSIAVEQMEIYRAMDFNLLPDAPVSVSDPDLVKLPDGSGTVTVTDYGSADSGIKQVLVEIEWDDKGASRVVSLDSLVTNGGVGK</sequence>
<dbReference type="Proteomes" id="UP000699691">
    <property type="component" value="Unassembled WGS sequence"/>
</dbReference>
<dbReference type="EMBL" id="JAGQKY010000188">
    <property type="protein sequence ID" value="MCA9397905.1"/>
    <property type="molecule type" value="Genomic_DNA"/>
</dbReference>
<evidence type="ECO:0000313" key="2">
    <source>
        <dbReference type="Proteomes" id="UP000699691"/>
    </source>
</evidence>
<name>A0A955LWJ1_UNCKA</name>
<reference evidence="1" key="1">
    <citation type="submission" date="2020-04" db="EMBL/GenBank/DDBJ databases">
        <authorList>
            <person name="Zhang T."/>
        </authorList>
    </citation>
    <scope>NUCLEOTIDE SEQUENCE</scope>
    <source>
        <strain evidence="1">HKST-UBA02</strain>
    </source>
</reference>
<dbReference type="AlphaFoldDB" id="A0A955LWJ1"/>
<feature type="non-terminal residue" evidence="1">
    <location>
        <position position="1"/>
    </location>
</feature>